<evidence type="ECO:0000313" key="2">
    <source>
        <dbReference type="Proteomes" id="UP000515125"/>
    </source>
</evidence>
<evidence type="ECO:0000256" key="1">
    <source>
        <dbReference type="SAM" id="Coils"/>
    </source>
</evidence>
<name>A0A6P6RU29_9EIME</name>
<gene>
    <name evidence="3" type="primary">LOC113146796</name>
</gene>
<feature type="coiled-coil region" evidence="1">
    <location>
        <begin position="4"/>
        <end position="38"/>
    </location>
</feature>
<proteinExistence type="predicted"/>
<evidence type="ECO:0000313" key="3">
    <source>
        <dbReference type="RefSeq" id="XP_026190982.1"/>
    </source>
</evidence>
<organism evidence="2 3">
    <name type="scientific">Cyclospora cayetanensis</name>
    <dbReference type="NCBI Taxonomy" id="88456"/>
    <lineage>
        <taxon>Eukaryota</taxon>
        <taxon>Sar</taxon>
        <taxon>Alveolata</taxon>
        <taxon>Apicomplexa</taxon>
        <taxon>Conoidasida</taxon>
        <taxon>Coccidia</taxon>
        <taxon>Eucoccidiorida</taxon>
        <taxon>Eimeriorina</taxon>
        <taxon>Eimeriidae</taxon>
        <taxon>Cyclospora</taxon>
    </lineage>
</organism>
<dbReference type="AlphaFoldDB" id="A0A6P6RU29"/>
<protein>
    <submittedName>
        <fullName evidence="3">Uncharacterized protein LOC113146796</fullName>
    </submittedName>
</protein>
<sequence length="242" mass="26868">MRRRREAQRRLEYLLRLVNEMNTRNEAIETQYVALTDELHSTGLREASLDTGTAERLDKRLQDIRQLARAKVHEQEDTSFEIGAVSRMETEATWQLVPTTLDLHIDVLPVRNHNAALWTLTNCTSNNSSTRSGNTDSDEYIEEDLDVLSQVSDNANLDKPEATKALECGRHIIPGKQVHAGKQAALIAECLPIAVHTRPRVAHRVGMSVCSAPGHKAVDAFENALAGRLGARGKLGRTFLAS</sequence>
<reference evidence="3" key="1">
    <citation type="submission" date="2025-08" db="UniProtKB">
        <authorList>
            <consortium name="RefSeq"/>
        </authorList>
    </citation>
    <scope>IDENTIFICATION</scope>
</reference>
<accession>A0A6P6RU29</accession>
<keyword evidence="1" id="KW-0175">Coiled coil</keyword>
<dbReference type="RefSeq" id="XP_026190982.1">
    <property type="nucleotide sequence ID" value="XM_026335197.1"/>
</dbReference>
<keyword evidence="2" id="KW-1185">Reference proteome</keyword>
<dbReference type="GeneID" id="113146796"/>
<dbReference type="Proteomes" id="UP000515125">
    <property type="component" value="Unplaced"/>
</dbReference>